<dbReference type="InterPro" id="IPR027417">
    <property type="entry name" value="P-loop_NTPase"/>
</dbReference>
<accession>A0AA40BTZ3</accession>
<comment type="caution">
    <text evidence="4">The sequence shown here is derived from an EMBL/GenBank/DDBJ whole genome shotgun (WGS) entry which is preliminary data.</text>
</comment>
<evidence type="ECO:0008006" key="6">
    <source>
        <dbReference type="Google" id="ProtNLM"/>
    </source>
</evidence>
<dbReference type="InterPro" id="IPR056884">
    <property type="entry name" value="NPHP3-like_N"/>
</dbReference>
<protein>
    <recommendedName>
        <fullName evidence="6">NACHT domain-containing protein</fullName>
    </recommendedName>
</protein>
<name>A0AA40BTZ3_9PEZI</name>
<evidence type="ECO:0000259" key="2">
    <source>
        <dbReference type="Pfam" id="PF22939"/>
    </source>
</evidence>
<dbReference type="PANTHER" id="PTHR10039">
    <property type="entry name" value="AMELOGENIN"/>
    <property type="match status" value="1"/>
</dbReference>
<dbReference type="AlphaFoldDB" id="A0AA40BTZ3"/>
<feature type="domain" description="Nephrocystin 3-like N-terminal" evidence="3">
    <location>
        <begin position="122"/>
        <end position="288"/>
    </location>
</feature>
<sequence>MCEYLIALVSFFGKIISALGRKTMLQLASPFIGFFDKEAKEFENELLNWSNAIDRRAMVLLSRRQLDAADMITKIDRALTHLGLSQKQKQNDLVLQSCRLQDRLCARQFERAKAWRRQRRKGTAKWVFTHDAYKAWKDSMEPTMLWIHGKLGSGKTVLIATIVAELQSVPAKTADMQDGARNITAYVFCKNDHPGSNTYEDIMGSVLQQIVSQLEPGCLFVSQLEDHLKLWDSAPDADALDILGHSLPSETPIYILLDALDECESSVGGETLIALNRFAMSRLVRVCCSTRTGAPVSKRLHPLFPFRKFEIRMGTPAMIADMKEFVEAEFERHRHLRDLDVSTEKMLKDVLVGAADGMYLWLALQIHVLFPHDGTLISASDITQFLQNLPKGLWDALDRALDRVPDARYGKRIFQLIMAARRPLTIDELRIALHVEPGNTNWDTSSLPKDKWAIVPLCGGGLLDIDEEDNTVQFIHHSIYQYFIDGAKTVEAEDQARKGAHSRYFLKERRNCILDWFASHTCRTACSKVP</sequence>
<feature type="domain" description="GPI inositol-deacylase winged helix" evidence="2">
    <location>
        <begin position="409"/>
        <end position="486"/>
    </location>
</feature>
<evidence type="ECO:0000313" key="4">
    <source>
        <dbReference type="EMBL" id="KAK0613581.1"/>
    </source>
</evidence>
<reference evidence="4" key="1">
    <citation type="submission" date="2023-06" db="EMBL/GenBank/DDBJ databases">
        <title>Genome-scale phylogeny and comparative genomics of the fungal order Sordariales.</title>
        <authorList>
            <consortium name="Lawrence Berkeley National Laboratory"/>
            <person name="Hensen N."/>
            <person name="Bonometti L."/>
            <person name="Westerberg I."/>
            <person name="Brannstrom I.O."/>
            <person name="Guillou S."/>
            <person name="Cros-Aarteil S."/>
            <person name="Calhoun S."/>
            <person name="Haridas S."/>
            <person name="Kuo A."/>
            <person name="Mondo S."/>
            <person name="Pangilinan J."/>
            <person name="Riley R."/>
            <person name="Labutti K."/>
            <person name="Andreopoulos B."/>
            <person name="Lipzen A."/>
            <person name="Chen C."/>
            <person name="Yanf M."/>
            <person name="Daum C."/>
            <person name="Ng V."/>
            <person name="Clum A."/>
            <person name="Steindorff A."/>
            <person name="Ohm R."/>
            <person name="Martin F."/>
            <person name="Silar P."/>
            <person name="Natvig D."/>
            <person name="Lalanne C."/>
            <person name="Gautier V."/>
            <person name="Ament-Velasquez S.L."/>
            <person name="Kruys A."/>
            <person name="Hutchinson M.I."/>
            <person name="Powell A.J."/>
            <person name="Barry K."/>
            <person name="Miller A.N."/>
            <person name="Grigoriev I.V."/>
            <person name="Debuchy R."/>
            <person name="Gladieux P."/>
            <person name="Thoren M.H."/>
            <person name="Johannesson H."/>
        </authorList>
    </citation>
    <scope>NUCLEOTIDE SEQUENCE</scope>
    <source>
        <strain evidence="4">CBS 606.72</strain>
    </source>
</reference>
<dbReference type="PANTHER" id="PTHR10039:SF10">
    <property type="entry name" value="NACHT DOMAIN-CONTAINING PROTEIN"/>
    <property type="match status" value="1"/>
</dbReference>
<dbReference type="Proteomes" id="UP001175000">
    <property type="component" value="Unassembled WGS sequence"/>
</dbReference>
<organism evidence="4 5">
    <name type="scientific">Immersiella caudata</name>
    <dbReference type="NCBI Taxonomy" id="314043"/>
    <lineage>
        <taxon>Eukaryota</taxon>
        <taxon>Fungi</taxon>
        <taxon>Dikarya</taxon>
        <taxon>Ascomycota</taxon>
        <taxon>Pezizomycotina</taxon>
        <taxon>Sordariomycetes</taxon>
        <taxon>Sordariomycetidae</taxon>
        <taxon>Sordariales</taxon>
        <taxon>Lasiosphaeriaceae</taxon>
        <taxon>Immersiella</taxon>
    </lineage>
</organism>
<gene>
    <name evidence="4" type="ORF">B0T14DRAFT_281888</name>
</gene>
<dbReference type="Pfam" id="PF24883">
    <property type="entry name" value="NPHP3_N"/>
    <property type="match status" value="1"/>
</dbReference>
<keyword evidence="1" id="KW-0677">Repeat</keyword>
<dbReference type="EMBL" id="JAULSU010000006">
    <property type="protein sequence ID" value="KAK0613581.1"/>
    <property type="molecule type" value="Genomic_DNA"/>
</dbReference>
<evidence type="ECO:0000313" key="5">
    <source>
        <dbReference type="Proteomes" id="UP001175000"/>
    </source>
</evidence>
<evidence type="ECO:0000256" key="1">
    <source>
        <dbReference type="ARBA" id="ARBA00022737"/>
    </source>
</evidence>
<dbReference type="Gene3D" id="3.40.50.300">
    <property type="entry name" value="P-loop containing nucleotide triphosphate hydrolases"/>
    <property type="match status" value="1"/>
</dbReference>
<keyword evidence="5" id="KW-1185">Reference proteome</keyword>
<dbReference type="Pfam" id="PF22939">
    <property type="entry name" value="WHD_GPIID"/>
    <property type="match status" value="1"/>
</dbReference>
<dbReference type="InterPro" id="IPR054471">
    <property type="entry name" value="GPIID_WHD"/>
</dbReference>
<evidence type="ECO:0000259" key="3">
    <source>
        <dbReference type="Pfam" id="PF24883"/>
    </source>
</evidence>
<proteinExistence type="predicted"/>